<keyword evidence="5" id="KW-0597">Phosphoprotein</keyword>
<dbReference type="InterPro" id="IPR052289">
    <property type="entry name" value="Calcyclin-binding_UBL-bridge"/>
</dbReference>
<dbReference type="InterPro" id="IPR007052">
    <property type="entry name" value="CS_dom"/>
</dbReference>
<dbReference type="InterPro" id="IPR008978">
    <property type="entry name" value="HSP20-like_chaperone"/>
</dbReference>
<dbReference type="Gene3D" id="2.60.40.790">
    <property type="match status" value="1"/>
</dbReference>
<sequence length="227" mass="26057">MSSVIEIEADIKELKDLIEKSKRSNVKSVLQVQLQAMEIQLSETKKRTANIVNNKSTINEINNISSNIPLDAYIPISQYSWDQSDKKVKVYITMNNIHNNVDCLKVKFNNDSFDLQIANLNNKYYKLSIKLSGSIIESESNFKVKTDMIVLTMTKQDISKWLQLSFKENHLKKATSPDTFNTNDSSDPMAGIQNLMKKMYEEGDDEMKRTIAKAWTEAQDKNISNKF</sequence>
<keyword evidence="7" id="KW-0007">Acetylation</keyword>
<comment type="subcellular location">
    <subcellularLocation>
        <location evidence="2">Cytoplasm</location>
    </subcellularLocation>
    <subcellularLocation>
        <location evidence="1">Nucleus</location>
    </subcellularLocation>
</comment>
<evidence type="ECO:0000259" key="12">
    <source>
        <dbReference type="PROSITE" id="PS51203"/>
    </source>
</evidence>
<dbReference type="Pfam" id="PF04969">
    <property type="entry name" value="CS"/>
    <property type="match status" value="1"/>
</dbReference>
<dbReference type="PROSITE" id="PS51203">
    <property type="entry name" value="CS"/>
    <property type="match status" value="1"/>
</dbReference>
<dbReference type="GO" id="GO:0031625">
    <property type="term" value="F:ubiquitin protein ligase binding"/>
    <property type="evidence" value="ECO:0007669"/>
    <property type="project" value="InterPro"/>
</dbReference>
<dbReference type="Pfam" id="PF09032">
    <property type="entry name" value="Siah-Interact_N"/>
    <property type="match status" value="1"/>
</dbReference>
<evidence type="ECO:0000256" key="6">
    <source>
        <dbReference type="ARBA" id="ARBA00022786"/>
    </source>
</evidence>
<feature type="coiled-coil region" evidence="10">
    <location>
        <begin position="4"/>
        <end position="47"/>
    </location>
</feature>
<dbReference type="GO" id="GO:0044548">
    <property type="term" value="F:S100 protein binding"/>
    <property type="evidence" value="ECO:0007669"/>
    <property type="project" value="InterPro"/>
</dbReference>
<dbReference type="PANTHER" id="PTHR13164:SF3">
    <property type="entry name" value="CALCYCLIN-BINDING PROTEIN"/>
    <property type="match status" value="1"/>
</dbReference>
<comment type="function">
    <text evidence="9">May be involved in calcium-dependent ubiquitination and subsequent proteasomal degradation of target proteins. Probably serves as a molecular bridge in ubiquitin E3 complexes. Participates in the ubiquitin-mediated degradation of beta-catenin (CTNNB1).</text>
</comment>
<evidence type="ECO:0000313" key="14">
    <source>
        <dbReference type="Proteomes" id="UP000001460"/>
    </source>
</evidence>
<dbReference type="GO" id="GO:0005634">
    <property type="term" value="C:nucleus"/>
    <property type="evidence" value="ECO:0007669"/>
    <property type="project" value="UniProtKB-SubCell"/>
</dbReference>
<evidence type="ECO:0000256" key="2">
    <source>
        <dbReference type="ARBA" id="ARBA00004496"/>
    </source>
</evidence>
<dbReference type="PANTHER" id="PTHR13164">
    <property type="entry name" value="CALICYLIN BINDING PROTEIN"/>
    <property type="match status" value="1"/>
</dbReference>
<dbReference type="PROSITE" id="PS51048">
    <property type="entry name" value="SGS"/>
    <property type="match status" value="1"/>
</dbReference>
<dbReference type="InterPro" id="IPR037201">
    <property type="entry name" value="CacyBP_N"/>
</dbReference>
<dbReference type="Proteomes" id="UP000001460">
    <property type="component" value="Unassembled WGS sequence"/>
</dbReference>
<evidence type="ECO:0000256" key="3">
    <source>
        <dbReference type="ARBA" id="ARBA00015702"/>
    </source>
</evidence>
<dbReference type="OrthoDB" id="164025at2759"/>
<dbReference type="GO" id="GO:0015631">
    <property type="term" value="F:tubulin binding"/>
    <property type="evidence" value="ECO:0007669"/>
    <property type="project" value="InterPro"/>
</dbReference>
<evidence type="ECO:0000256" key="7">
    <source>
        <dbReference type="ARBA" id="ARBA00022990"/>
    </source>
</evidence>
<proteinExistence type="predicted"/>
<keyword evidence="14" id="KW-1185">Reference proteome</keyword>
<feature type="domain" description="SGS" evidence="11">
    <location>
        <begin position="150"/>
        <end position="227"/>
    </location>
</feature>
<dbReference type="OMA" id="YGWDQSA"/>
<reference evidence="13" key="1">
    <citation type="submission" date="2008-06" db="EMBL/GenBank/DDBJ databases">
        <authorList>
            <person name="Lorenzi H."/>
            <person name="Inman J."/>
            <person name="Miller J."/>
            <person name="Schobel S."/>
            <person name="Amedeo P."/>
            <person name="Caler E.V."/>
            <person name="da Silva J."/>
        </authorList>
    </citation>
    <scope>NUCLEOTIDE SEQUENCE [LARGE SCALE GENOMIC DNA]</scope>
    <source>
        <strain evidence="13">RN66</strain>
    </source>
</reference>
<dbReference type="InterPro" id="IPR037893">
    <property type="entry name" value="CS_CacyBP"/>
</dbReference>
<protein>
    <recommendedName>
        <fullName evidence="3">Calcyclin-binding protein</fullName>
    </recommendedName>
</protein>
<dbReference type="InterPro" id="IPR007699">
    <property type="entry name" value="SGS_dom"/>
</dbReference>
<keyword evidence="4" id="KW-0963">Cytoplasm</keyword>
<dbReference type="SUPFAM" id="SSF140106">
    <property type="entry name" value="Calcyclin-binding protein-like"/>
    <property type="match status" value="1"/>
</dbReference>
<dbReference type="VEuPathDB" id="CryptoDB:CMU_032170"/>
<dbReference type="GO" id="GO:0005737">
    <property type="term" value="C:cytoplasm"/>
    <property type="evidence" value="ECO:0007669"/>
    <property type="project" value="UniProtKB-SubCell"/>
</dbReference>
<dbReference type="AlphaFoldDB" id="B6AIN5"/>
<evidence type="ECO:0000256" key="9">
    <source>
        <dbReference type="ARBA" id="ARBA00025145"/>
    </source>
</evidence>
<dbReference type="eggNOG" id="KOG3260">
    <property type="taxonomic scope" value="Eukaryota"/>
</dbReference>
<dbReference type="InterPro" id="IPR015120">
    <property type="entry name" value="Siah-Interact_N"/>
</dbReference>
<gene>
    <name evidence="13" type="ORF">CMU_032170</name>
</gene>
<dbReference type="RefSeq" id="XP_002142425.1">
    <property type="nucleotide sequence ID" value="XM_002142389.1"/>
</dbReference>
<accession>B6AIN5</accession>
<evidence type="ECO:0000313" key="13">
    <source>
        <dbReference type="EMBL" id="EEA08076.1"/>
    </source>
</evidence>
<evidence type="ECO:0000256" key="10">
    <source>
        <dbReference type="SAM" id="Coils"/>
    </source>
</evidence>
<keyword evidence="10" id="KW-0175">Coiled coil</keyword>
<name>B6AIN5_CRYMR</name>
<evidence type="ECO:0000256" key="8">
    <source>
        <dbReference type="ARBA" id="ARBA00023242"/>
    </source>
</evidence>
<dbReference type="STRING" id="441375.B6AIN5"/>
<keyword evidence="8" id="KW-0539">Nucleus</keyword>
<dbReference type="GeneID" id="6997561"/>
<keyword evidence="6" id="KW-0833">Ubl conjugation pathway</keyword>
<dbReference type="CDD" id="cd06468">
    <property type="entry name" value="p23_CacyBP"/>
    <property type="match status" value="1"/>
</dbReference>
<dbReference type="EMBL" id="DS989736">
    <property type="protein sequence ID" value="EEA08076.1"/>
    <property type="molecule type" value="Genomic_DNA"/>
</dbReference>
<feature type="domain" description="CS" evidence="12">
    <location>
        <begin position="74"/>
        <end position="165"/>
    </location>
</feature>
<dbReference type="SUPFAM" id="SSF49764">
    <property type="entry name" value="HSP20-like chaperones"/>
    <property type="match status" value="1"/>
</dbReference>
<evidence type="ECO:0000256" key="1">
    <source>
        <dbReference type="ARBA" id="ARBA00004123"/>
    </source>
</evidence>
<evidence type="ECO:0000259" key="11">
    <source>
        <dbReference type="PROSITE" id="PS51048"/>
    </source>
</evidence>
<evidence type="ECO:0000256" key="4">
    <source>
        <dbReference type="ARBA" id="ARBA00022490"/>
    </source>
</evidence>
<evidence type="ECO:0000256" key="5">
    <source>
        <dbReference type="ARBA" id="ARBA00022553"/>
    </source>
</evidence>
<organism evidence="13 14">
    <name type="scientific">Cryptosporidium muris (strain RN66)</name>
    <dbReference type="NCBI Taxonomy" id="441375"/>
    <lineage>
        <taxon>Eukaryota</taxon>
        <taxon>Sar</taxon>
        <taxon>Alveolata</taxon>
        <taxon>Apicomplexa</taxon>
        <taxon>Conoidasida</taxon>
        <taxon>Coccidia</taxon>
        <taxon>Eucoccidiorida</taxon>
        <taxon>Eimeriorina</taxon>
        <taxon>Cryptosporidiidae</taxon>
        <taxon>Cryptosporidium</taxon>
    </lineage>
</organism>